<accession>A0A927MH61</accession>
<comment type="caution">
    <text evidence="2">The sequence shown here is derived from an EMBL/GenBank/DDBJ whole genome shotgun (WGS) entry which is preliminary data.</text>
</comment>
<dbReference type="EMBL" id="JADBEL010000003">
    <property type="protein sequence ID" value="MBE1553798.1"/>
    <property type="molecule type" value="Genomic_DNA"/>
</dbReference>
<protein>
    <submittedName>
        <fullName evidence="2">Uncharacterized protein (DUF342 family)</fullName>
    </submittedName>
</protein>
<dbReference type="PANTHER" id="PTHR38032:SF1">
    <property type="entry name" value="RNA-BINDING PROTEIN KHPB N-TERMINAL DOMAIN-CONTAINING PROTEIN"/>
    <property type="match status" value="1"/>
</dbReference>
<keyword evidence="3" id="KW-1185">Reference proteome</keyword>
<name>A0A927MH61_9BACL</name>
<dbReference type="Pfam" id="PF03961">
    <property type="entry name" value="FapA"/>
    <property type="match status" value="1"/>
</dbReference>
<evidence type="ECO:0000259" key="1">
    <source>
        <dbReference type="Pfam" id="PF20250"/>
    </source>
</evidence>
<feature type="domain" description="Flagellar Assembly Protein A N-terminal region" evidence="1">
    <location>
        <begin position="94"/>
        <end position="263"/>
    </location>
</feature>
<dbReference type="PANTHER" id="PTHR38032">
    <property type="entry name" value="POLYMERASE-RELATED"/>
    <property type="match status" value="1"/>
</dbReference>
<dbReference type="AlphaFoldDB" id="A0A927MH61"/>
<dbReference type="InterPro" id="IPR046865">
    <property type="entry name" value="FapA_b_solenoid"/>
</dbReference>
<organism evidence="2 3">
    <name type="scientific">Sporosarcina limicola</name>
    <dbReference type="NCBI Taxonomy" id="34101"/>
    <lineage>
        <taxon>Bacteria</taxon>
        <taxon>Bacillati</taxon>
        <taxon>Bacillota</taxon>
        <taxon>Bacilli</taxon>
        <taxon>Bacillales</taxon>
        <taxon>Caryophanaceae</taxon>
        <taxon>Sporosarcina</taxon>
    </lineage>
</organism>
<evidence type="ECO:0000313" key="2">
    <source>
        <dbReference type="EMBL" id="MBE1553798.1"/>
    </source>
</evidence>
<sequence length="545" mass="59317">MQKKIVPPKSPKYYIIVAIGKGEDYLLMQNDYFDLLVQGEEVLLRTKKVGFPLKSFDLVTRDHPRIKINSFPTLRIALTEIDSEHVIGSWLPLIEVTVSADKMNAYLIMNASQKELDDNKQELLLQAEKVLDEKGVIYGRTYLEGEIFTLGEPMIAATGTPSQEGSAAIITYIDLPEKKPVIREDGSADYYEMNFVTPVKVGEWLGEKIPAQYGIEGSDVFGNSLPALKGLDAKLVYDRKTVKEEVGEDKIVLRAIYDGALEFTIGVVGVGKQLNVIGDVGPETGSITFDGSVSISGTVLAGFSVVATGDISVEGKEGVTNAKLIQSSAGDVYIKGGFFGGGSSIIKAKGTIFIKHANNCKMYGKEVHVGLYLLGTDVISECVFVNKNRGKIIGGQIEALFTIETAFAGNSHERTTILQATGIKMDSLNTKIQDMAKDLQGHQGILGKLEKQALGFEKTAANLTGHQARVYEQLVKEIKLNKETISELNAKIQHDLRTKKKAVQAQINVTKEAYPGTIIQIGSKTSTLHNSAKGIFKIVDGVLNV</sequence>
<dbReference type="InterPro" id="IPR046866">
    <property type="entry name" value="FapA_N"/>
</dbReference>
<proteinExistence type="predicted"/>
<dbReference type="RefSeq" id="WP_192597610.1">
    <property type="nucleotide sequence ID" value="NZ_JADBEL010000003.1"/>
</dbReference>
<gene>
    <name evidence="2" type="ORF">H4683_000872</name>
</gene>
<dbReference type="Pfam" id="PF20250">
    <property type="entry name" value="FapA_N"/>
    <property type="match status" value="1"/>
</dbReference>
<dbReference type="InterPro" id="IPR005646">
    <property type="entry name" value="FapA"/>
</dbReference>
<dbReference type="Proteomes" id="UP000658225">
    <property type="component" value="Unassembled WGS sequence"/>
</dbReference>
<reference evidence="2" key="1">
    <citation type="submission" date="2020-10" db="EMBL/GenBank/DDBJ databases">
        <title>Genomic Encyclopedia of Type Strains, Phase IV (KMG-IV): sequencing the most valuable type-strain genomes for metagenomic binning, comparative biology and taxonomic classification.</title>
        <authorList>
            <person name="Goeker M."/>
        </authorList>
    </citation>
    <scope>NUCLEOTIDE SEQUENCE</scope>
    <source>
        <strain evidence="2">DSM 13886</strain>
    </source>
</reference>
<evidence type="ECO:0000313" key="3">
    <source>
        <dbReference type="Proteomes" id="UP000658225"/>
    </source>
</evidence>